<dbReference type="OrthoDB" id="50128at2157"/>
<gene>
    <name evidence="1" type="ORF">Asulf_00813</name>
</gene>
<keyword evidence="2" id="KW-1185">Reference proteome</keyword>
<dbReference type="GeneID" id="15392454"/>
<organism evidence="1 2">
    <name type="scientific">Archaeoglobus sulfaticallidus PM70-1</name>
    <dbReference type="NCBI Taxonomy" id="387631"/>
    <lineage>
        <taxon>Archaea</taxon>
        <taxon>Methanobacteriati</taxon>
        <taxon>Methanobacteriota</taxon>
        <taxon>Archaeoglobi</taxon>
        <taxon>Archaeoglobales</taxon>
        <taxon>Archaeoglobaceae</taxon>
        <taxon>Archaeoglobus</taxon>
    </lineage>
</organism>
<dbReference type="AlphaFoldDB" id="N0BEX2"/>
<dbReference type="EMBL" id="CP005290">
    <property type="protein sequence ID" value="AGK60822.1"/>
    <property type="molecule type" value="Genomic_DNA"/>
</dbReference>
<reference evidence="1 2" key="1">
    <citation type="journal article" date="2013" name="Genome Announc.">
        <title>Complete Genome Sequence of the Thermophilic and Facultatively Chemolithoautotrophic Sulfate Reducer Archaeoglobus sulfaticallidus Strain PM70-1T.</title>
        <authorList>
            <person name="Stokke R."/>
            <person name="Hocking W.P."/>
            <person name="Steinsbu B.O."/>
            <person name="Steen I.H."/>
        </authorList>
    </citation>
    <scope>NUCLEOTIDE SEQUENCE [LARGE SCALE GENOMIC DNA]</scope>
    <source>
        <strain evidence="1">PM70-1</strain>
    </source>
</reference>
<dbReference type="eggNOG" id="arCOG04925">
    <property type="taxonomic scope" value="Archaea"/>
</dbReference>
<name>N0BEX2_9EURY</name>
<sequence length="137" mass="15799">MILIEPINRLIFRDRAIKGERVKGKYFGGFCTCGGIMYQKSWFAEDGKLILVSECEKCWKNEAMVFNNNTPVGQKEEVKTIERPYLEDVLEELLSPSEFEAVMAKARGENYNPTAFSRAKKRLSDFNLDLDEILSYL</sequence>
<proteinExistence type="predicted"/>
<dbReference type="Proteomes" id="UP000013307">
    <property type="component" value="Chromosome"/>
</dbReference>
<dbReference type="RefSeq" id="WP_015590420.1">
    <property type="nucleotide sequence ID" value="NC_021169.1"/>
</dbReference>
<protein>
    <submittedName>
        <fullName evidence="1">Uncharacterized protein</fullName>
    </submittedName>
</protein>
<evidence type="ECO:0000313" key="1">
    <source>
        <dbReference type="EMBL" id="AGK60822.1"/>
    </source>
</evidence>
<accession>N0BEX2</accession>
<evidence type="ECO:0000313" key="2">
    <source>
        <dbReference type="Proteomes" id="UP000013307"/>
    </source>
</evidence>
<dbReference type="HOGENOM" id="CLU_1870611_0_0_2"/>
<dbReference type="KEGG" id="ast:Asulf_00813"/>